<gene>
    <name evidence="1" type="ORF">PS685_01339</name>
</gene>
<sequence>MPQNMLALLTTMDTTGYDVQRRAYRFCTTRENL</sequence>
<protein>
    <submittedName>
        <fullName evidence="1">Uncharacterized protein</fullName>
    </submittedName>
</protein>
<name>A0A5E6YJX9_PSEFL</name>
<evidence type="ECO:0000313" key="1">
    <source>
        <dbReference type="EMBL" id="VVN53776.1"/>
    </source>
</evidence>
<accession>A0A5E6YJX9</accession>
<reference evidence="1 2" key="1">
    <citation type="submission" date="2019-09" db="EMBL/GenBank/DDBJ databases">
        <authorList>
            <person name="Chandra G."/>
            <person name="Truman W A."/>
        </authorList>
    </citation>
    <scope>NUCLEOTIDE SEQUENCE [LARGE SCALE GENOMIC DNA]</scope>
    <source>
        <strain evidence="1">PS685</strain>
    </source>
</reference>
<dbReference type="EMBL" id="CABVHO010000008">
    <property type="protein sequence ID" value="VVN53776.1"/>
    <property type="molecule type" value="Genomic_DNA"/>
</dbReference>
<organism evidence="1 2">
    <name type="scientific">Pseudomonas fluorescens</name>
    <dbReference type="NCBI Taxonomy" id="294"/>
    <lineage>
        <taxon>Bacteria</taxon>
        <taxon>Pseudomonadati</taxon>
        <taxon>Pseudomonadota</taxon>
        <taxon>Gammaproteobacteria</taxon>
        <taxon>Pseudomonadales</taxon>
        <taxon>Pseudomonadaceae</taxon>
        <taxon>Pseudomonas</taxon>
    </lineage>
</organism>
<proteinExistence type="predicted"/>
<dbReference type="AlphaFoldDB" id="A0A5E6YJX9"/>
<dbReference type="Proteomes" id="UP000326437">
    <property type="component" value="Unassembled WGS sequence"/>
</dbReference>
<evidence type="ECO:0000313" key="2">
    <source>
        <dbReference type="Proteomes" id="UP000326437"/>
    </source>
</evidence>